<dbReference type="InterPro" id="IPR027417">
    <property type="entry name" value="P-loop_NTPase"/>
</dbReference>
<evidence type="ECO:0000259" key="5">
    <source>
        <dbReference type="SMART" id="SM00382"/>
    </source>
</evidence>
<dbReference type="AlphaFoldDB" id="A0A8J6JG86"/>
<dbReference type="Gene3D" id="1.10.8.60">
    <property type="match status" value="1"/>
</dbReference>
<dbReference type="PRINTS" id="PR00819">
    <property type="entry name" value="CBXCFQXSUPER"/>
</dbReference>
<gene>
    <name evidence="6" type="ORF">H8S57_10900</name>
</gene>
<protein>
    <submittedName>
        <fullName evidence="6">AAA family ATPase</fullName>
    </submittedName>
</protein>
<accession>A0A8J6JG86</accession>
<sequence>MKGSLSAAEVHKQYSDGVTAFRRQITDATLRIKFTQEVDIFFRACTLGVWGRDGASITPRHVEYYNAIYTKGNPVPAILFWELSTAVSEYPGFQPPPFFARMRASDKVSGTHLARRFIDLMTLMQLLFAAVDDVVSEEEAGFVNACADSLSALCDRDGLKGGKAPLDAKDFISKRPEADGPGDEAAPAAAVAGGGEAAPQTEAEQAPAPSLEELMAELDGLCGLDKVKADVKSLINLVKVRKLRQEHELPIPPMSLHLVFLGNPGTGKTTVARLLAKIYHAIGVLSKGQLVEVDRSGLVAGFVGQTAIKTGEVIQKALGGVLFIDEAYALANQDAPNDFGKEAIETLLKGMEDHRADLIVIVAGYTELMGTFIHANPGLESRFNKYFYFEDYNGGQLMAIFQSMCAKNGYTLSDEAEEYAGTYFRELYEERDENFGNARDVRNVFERAVSRQSDRVAALEAPGKEDLMSLTLADLREDDGAQTEGT</sequence>
<dbReference type="InterPro" id="IPR000641">
    <property type="entry name" value="CbxX/CfxQ"/>
</dbReference>
<dbReference type="Gene3D" id="3.40.50.300">
    <property type="entry name" value="P-loop containing nucleotide triphosphate hydrolases"/>
    <property type="match status" value="1"/>
</dbReference>
<dbReference type="Proteomes" id="UP000661435">
    <property type="component" value="Unassembled WGS sequence"/>
</dbReference>
<evidence type="ECO:0000256" key="2">
    <source>
        <dbReference type="ARBA" id="ARBA00022741"/>
    </source>
</evidence>
<reference evidence="6" key="1">
    <citation type="submission" date="2020-08" db="EMBL/GenBank/DDBJ databases">
        <title>Genome public.</title>
        <authorList>
            <person name="Liu C."/>
            <person name="Sun Q."/>
        </authorList>
    </citation>
    <scope>NUCLEOTIDE SEQUENCE</scope>
    <source>
        <strain evidence="6">NSJ-51</strain>
    </source>
</reference>
<keyword evidence="2" id="KW-0547">Nucleotide-binding</keyword>
<evidence type="ECO:0000313" key="6">
    <source>
        <dbReference type="EMBL" id="MBC5734230.1"/>
    </source>
</evidence>
<feature type="region of interest" description="Disordered" evidence="4">
    <location>
        <begin position="172"/>
        <end position="208"/>
    </location>
</feature>
<dbReference type="PANTHER" id="PTHR43392:SF2">
    <property type="entry name" value="AAA-TYPE ATPASE FAMILY PROTEIN _ ANKYRIN REPEAT FAMILY PROTEIN"/>
    <property type="match status" value="1"/>
</dbReference>
<dbReference type="Pfam" id="PF17866">
    <property type="entry name" value="AAA_lid_6"/>
    <property type="match status" value="1"/>
</dbReference>
<organism evidence="6 7">
    <name type="scientific">Lawsonibacter hominis</name>
    <dbReference type="NCBI Taxonomy" id="2763053"/>
    <lineage>
        <taxon>Bacteria</taxon>
        <taxon>Bacillati</taxon>
        <taxon>Bacillota</taxon>
        <taxon>Clostridia</taxon>
        <taxon>Eubacteriales</taxon>
        <taxon>Oscillospiraceae</taxon>
        <taxon>Lawsonibacter</taxon>
    </lineage>
</organism>
<dbReference type="Pfam" id="PF00004">
    <property type="entry name" value="AAA"/>
    <property type="match status" value="1"/>
</dbReference>
<dbReference type="InterPro" id="IPR050773">
    <property type="entry name" value="CbxX/CfxQ_RuBisCO_ESX"/>
</dbReference>
<dbReference type="SMART" id="SM00382">
    <property type="entry name" value="AAA"/>
    <property type="match status" value="1"/>
</dbReference>
<feature type="compositionally biased region" description="Low complexity" evidence="4">
    <location>
        <begin position="183"/>
        <end position="208"/>
    </location>
</feature>
<dbReference type="GO" id="GO:0005524">
    <property type="term" value="F:ATP binding"/>
    <property type="evidence" value="ECO:0007669"/>
    <property type="project" value="UniProtKB-KW"/>
</dbReference>
<comment type="caution">
    <text evidence="6">The sequence shown here is derived from an EMBL/GenBank/DDBJ whole genome shotgun (WGS) entry which is preliminary data.</text>
</comment>
<keyword evidence="7" id="KW-1185">Reference proteome</keyword>
<dbReference type="PANTHER" id="PTHR43392">
    <property type="entry name" value="AAA-TYPE ATPASE FAMILY PROTEIN / ANKYRIN REPEAT FAMILY PROTEIN"/>
    <property type="match status" value="1"/>
</dbReference>
<evidence type="ECO:0000256" key="4">
    <source>
        <dbReference type="SAM" id="MobiDB-lite"/>
    </source>
</evidence>
<evidence type="ECO:0000313" key="7">
    <source>
        <dbReference type="Proteomes" id="UP000661435"/>
    </source>
</evidence>
<dbReference type="CDD" id="cd00009">
    <property type="entry name" value="AAA"/>
    <property type="match status" value="1"/>
</dbReference>
<dbReference type="InterPro" id="IPR003959">
    <property type="entry name" value="ATPase_AAA_core"/>
</dbReference>
<comment type="similarity">
    <text evidence="1">Belongs to the CbxX/CfxQ family.</text>
</comment>
<dbReference type="SUPFAM" id="SSF52540">
    <property type="entry name" value="P-loop containing nucleoside triphosphate hydrolases"/>
    <property type="match status" value="1"/>
</dbReference>
<dbReference type="EMBL" id="JACOPP010000014">
    <property type="protein sequence ID" value="MBC5734230.1"/>
    <property type="molecule type" value="Genomic_DNA"/>
</dbReference>
<keyword evidence="3" id="KW-0067">ATP-binding</keyword>
<dbReference type="InterPro" id="IPR041627">
    <property type="entry name" value="AAA_lid_6"/>
</dbReference>
<evidence type="ECO:0000256" key="3">
    <source>
        <dbReference type="ARBA" id="ARBA00022840"/>
    </source>
</evidence>
<proteinExistence type="inferred from homology"/>
<dbReference type="GO" id="GO:0016887">
    <property type="term" value="F:ATP hydrolysis activity"/>
    <property type="evidence" value="ECO:0007669"/>
    <property type="project" value="InterPro"/>
</dbReference>
<dbReference type="InterPro" id="IPR003593">
    <property type="entry name" value="AAA+_ATPase"/>
</dbReference>
<feature type="domain" description="AAA+ ATPase" evidence="5">
    <location>
        <begin position="254"/>
        <end position="393"/>
    </location>
</feature>
<evidence type="ECO:0000256" key="1">
    <source>
        <dbReference type="ARBA" id="ARBA00010378"/>
    </source>
</evidence>
<dbReference type="FunFam" id="3.40.50.300:FF:000216">
    <property type="entry name" value="Type VII secretion ATPase EccA"/>
    <property type="match status" value="1"/>
</dbReference>
<name>A0A8J6JG86_9FIRM</name>